<name>A0A8S5R4F0_9CAUD</name>
<organism evidence="1">
    <name type="scientific">Siphoviridae sp. ctcMb1</name>
    <dbReference type="NCBI Taxonomy" id="2827276"/>
    <lineage>
        <taxon>Viruses</taxon>
        <taxon>Duplodnaviria</taxon>
        <taxon>Heunggongvirae</taxon>
        <taxon>Uroviricota</taxon>
        <taxon>Caudoviricetes</taxon>
    </lineage>
</organism>
<proteinExistence type="predicted"/>
<dbReference type="EMBL" id="BK015811">
    <property type="protein sequence ID" value="DAE26248.1"/>
    <property type="molecule type" value="Genomic_DNA"/>
</dbReference>
<evidence type="ECO:0000313" key="1">
    <source>
        <dbReference type="EMBL" id="DAE26248.1"/>
    </source>
</evidence>
<accession>A0A8S5R4F0</accession>
<protein>
    <submittedName>
        <fullName evidence="1">Crossover junction endodeoxyribonuclease</fullName>
    </submittedName>
</protein>
<reference evidence="1" key="1">
    <citation type="journal article" date="2021" name="Proc. Natl. Acad. Sci. U.S.A.">
        <title>A Catalog of Tens of Thousands of Viruses from Human Metagenomes Reveals Hidden Associations with Chronic Diseases.</title>
        <authorList>
            <person name="Tisza M.J."/>
            <person name="Buck C.B."/>
        </authorList>
    </citation>
    <scope>NUCLEOTIDE SEQUENCE</scope>
    <source>
        <strain evidence="1">CtcMb1</strain>
    </source>
</reference>
<sequence length="169" mass="18855">MGTILAIDPGNMKSGYVIVEHDGEEIRRVLEVGKIENNVLLPLIAQKLYGNGYDVAIEMIAGMGMTVGQEVFDTCVWIGRFWQTILWQTGYGPTRIFRREEKLDLCGSLSAKDANIRQALVDRYAPGQPNFGKGTKKNPGFFYGFSADMWAAMAVAVTYFDKYIKGVKL</sequence>